<accession>A0A5B8RE96</accession>
<sequence length="47" mass="5333">MTFEIHGKFFLEVTLSSLYVTLGRREMYIAHEGGFRFNVVPGVNPAT</sequence>
<dbReference type="AlphaFoldDB" id="A0A5B8RE96"/>
<gene>
    <name evidence="1" type="ORF">KBTEX_03698</name>
</gene>
<evidence type="ECO:0000313" key="1">
    <source>
        <dbReference type="EMBL" id="QEA07349.1"/>
    </source>
</evidence>
<reference evidence="1" key="1">
    <citation type="submission" date="2019-06" db="EMBL/GenBank/DDBJ databases">
        <authorList>
            <person name="Murdoch R.W."/>
            <person name="Fathepure B."/>
        </authorList>
    </citation>
    <scope>NUCLEOTIDE SEQUENCE</scope>
</reference>
<organism evidence="1">
    <name type="scientific">uncultured organism</name>
    <dbReference type="NCBI Taxonomy" id="155900"/>
    <lineage>
        <taxon>unclassified sequences</taxon>
        <taxon>environmental samples</taxon>
    </lineage>
</organism>
<proteinExistence type="predicted"/>
<protein>
    <submittedName>
        <fullName evidence="1">Uncharacterized protein</fullName>
    </submittedName>
</protein>
<dbReference type="EMBL" id="MN079233">
    <property type="protein sequence ID" value="QEA07349.1"/>
    <property type="molecule type" value="Genomic_DNA"/>
</dbReference>
<name>A0A5B8RE96_9ZZZZ</name>